<evidence type="ECO:0008006" key="10">
    <source>
        <dbReference type="Google" id="ProtNLM"/>
    </source>
</evidence>
<dbReference type="KEGG" id="tdl:TDEL_0D00190"/>
<keyword evidence="4" id="KW-0560">Oxidoreductase</keyword>
<proteinExistence type="predicted"/>
<dbReference type="OrthoDB" id="1925334at2759"/>
<dbReference type="InterPro" id="IPR018506">
    <property type="entry name" value="Cyt_B5_heme-BS"/>
</dbReference>
<dbReference type="SMART" id="SM01117">
    <property type="entry name" value="Cyt-b5"/>
    <property type="match status" value="1"/>
</dbReference>
<gene>
    <name evidence="8" type="primary">TDEL0D00190</name>
    <name evidence="8" type="ORF">TDEL_0D00190</name>
</gene>
<dbReference type="Gene3D" id="3.10.120.10">
    <property type="entry name" value="Cytochrome b5-like heme/steroid binding domain"/>
    <property type="match status" value="1"/>
</dbReference>
<evidence type="ECO:0000256" key="1">
    <source>
        <dbReference type="ARBA" id="ARBA00001917"/>
    </source>
</evidence>
<protein>
    <recommendedName>
        <fullName evidence="10">Cytochrome b2, mitochondrial</fullName>
    </recommendedName>
</protein>
<dbReference type="Proteomes" id="UP000005627">
    <property type="component" value="Chromosome 4"/>
</dbReference>
<evidence type="ECO:0000259" key="7">
    <source>
        <dbReference type="PROSITE" id="PS51349"/>
    </source>
</evidence>
<keyword evidence="2" id="KW-0349">Heme</keyword>
<feature type="domain" description="FMN hydroxy acid dehydrogenase" evidence="7">
    <location>
        <begin position="171"/>
        <end position="527"/>
    </location>
</feature>
<dbReference type="SUPFAM" id="SSF55856">
    <property type="entry name" value="Cytochrome b5-like heme/steroid binding domain"/>
    <property type="match status" value="1"/>
</dbReference>
<dbReference type="PROSITE" id="PS00557">
    <property type="entry name" value="FMN_HYDROXY_ACID_DH_1"/>
    <property type="match status" value="1"/>
</dbReference>
<dbReference type="HOGENOM" id="CLU_020639_1_1_1"/>
<evidence type="ECO:0000256" key="3">
    <source>
        <dbReference type="ARBA" id="ARBA00022723"/>
    </source>
</evidence>
<evidence type="ECO:0000256" key="5">
    <source>
        <dbReference type="ARBA" id="ARBA00023004"/>
    </source>
</evidence>
<organism evidence="8 9">
    <name type="scientific">Torulaspora delbrueckii</name>
    <name type="common">Yeast</name>
    <name type="synonym">Candida colliculosa</name>
    <dbReference type="NCBI Taxonomy" id="4950"/>
    <lineage>
        <taxon>Eukaryota</taxon>
        <taxon>Fungi</taxon>
        <taxon>Dikarya</taxon>
        <taxon>Ascomycota</taxon>
        <taxon>Saccharomycotina</taxon>
        <taxon>Saccharomycetes</taxon>
        <taxon>Saccharomycetales</taxon>
        <taxon>Saccharomycetaceae</taxon>
        <taxon>Torulaspora</taxon>
    </lineage>
</organism>
<dbReference type="GO" id="GO:0004460">
    <property type="term" value="F:L-lactate dehydrogenase (cytochrome) activity"/>
    <property type="evidence" value="ECO:0007669"/>
    <property type="project" value="TreeGrafter"/>
</dbReference>
<accession>G8ZSK9</accession>
<dbReference type="SUPFAM" id="SSF51395">
    <property type="entry name" value="FMN-linked oxidoreductases"/>
    <property type="match status" value="1"/>
</dbReference>
<dbReference type="PROSITE" id="PS00191">
    <property type="entry name" value="CYTOCHROME_B5_1"/>
    <property type="match status" value="1"/>
</dbReference>
<dbReference type="GO" id="GO:0020037">
    <property type="term" value="F:heme binding"/>
    <property type="evidence" value="ECO:0007669"/>
    <property type="project" value="InterPro"/>
</dbReference>
<evidence type="ECO:0000256" key="2">
    <source>
        <dbReference type="ARBA" id="ARBA00022617"/>
    </source>
</evidence>
<evidence type="ECO:0000259" key="6">
    <source>
        <dbReference type="PROSITE" id="PS50255"/>
    </source>
</evidence>
<dbReference type="InParanoid" id="G8ZSK9"/>
<dbReference type="InterPro" id="IPR001199">
    <property type="entry name" value="Cyt_B5-like_heme/steroid-bd"/>
</dbReference>
<dbReference type="PANTHER" id="PTHR10578">
    <property type="entry name" value="S -2-HYDROXY-ACID OXIDASE-RELATED"/>
    <property type="match status" value="1"/>
</dbReference>
<dbReference type="GeneID" id="11502062"/>
<dbReference type="InterPro" id="IPR013785">
    <property type="entry name" value="Aldolase_TIM"/>
</dbReference>
<dbReference type="InterPro" id="IPR008259">
    <property type="entry name" value="FMN_hydac_DH_AS"/>
</dbReference>
<dbReference type="PROSITE" id="PS50255">
    <property type="entry name" value="CYTOCHROME_B5_2"/>
    <property type="match status" value="1"/>
</dbReference>
<keyword evidence="5" id="KW-0408">Iron</keyword>
<evidence type="ECO:0000313" key="9">
    <source>
        <dbReference type="Proteomes" id="UP000005627"/>
    </source>
</evidence>
<dbReference type="PROSITE" id="PS51349">
    <property type="entry name" value="FMN_HYDROXY_ACID_DH_2"/>
    <property type="match status" value="1"/>
</dbReference>
<dbReference type="RefSeq" id="XP_003680814.1">
    <property type="nucleotide sequence ID" value="XM_003680766.1"/>
</dbReference>
<dbReference type="PANTHER" id="PTHR10578:SF148">
    <property type="entry name" value="L-LACTATE DEHYDROGENASE (CYTOCHROME)"/>
    <property type="match status" value="1"/>
</dbReference>
<dbReference type="Pfam" id="PF00173">
    <property type="entry name" value="Cyt-b5"/>
    <property type="match status" value="1"/>
</dbReference>
<dbReference type="STRING" id="1076872.G8ZSK9"/>
<keyword evidence="3" id="KW-0479">Metal-binding</keyword>
<reference evidence="8 9" key="1">
    <citation type="journal article" date="2011" name="Proc. Natl. Acad. Sci. U.S.A.">
        <title>Evolutionary erosion of yeast sex chromosomes by mating-type switching accidents.</title>
        <authorList>
            <person name="Gordon J.L."/>
            <person name="Armisen D."/>
            <person name="Proux-Wera E."/>
            <person name="Oheigeartaigh S.S."/>
            <person name="Byrne K.P."/>
            <person name="Wolfe K.H."/>
        </authorList>
    </citation>
    <scope>NUCLEOTIDE SEQUENCE [LARGE SCALE GENOMIC DNA]</scope>
    <source>
        <strain evidence="9">ATCC 10662 / CBS 1146 / NBRC 0425 / NCYC 2629 / NRRL Y-866</strain>
    </source>
</reference>
<dbReference type="InterPro" id="IPR036400">
    <property type="entry name" value="Cyt_B5-like_heme/steroid_sf"/>
</dbReference>
<dbReference type="Pfam" id="PF01070">
    <property type="entry name" value="FMN_dh"/>
    <property type="match status" value="1"/>
</dbReference>
<name>G8ZSK9_TORDE</name>
<dbReference type="eggNOG" id="KOG0537">
    <property type="taxonomic scope" value="Eukaryota"/>
</dbReference>
<dbReference type="GO" id="GO:0006089">
    <property type="term" value="P:lactate metabolic process"/>
    <property type="evidence" value="ECO:0007669"/>
    <property type="project" value="TreeGrafter"/>
</dbReference>
<feature type="domain" description="Cytochrome b5 heme-binding" evidence="6">
    <location>
        <begin position="72"/>
        <end position="149"/>
    </location>
</feature>
<sequence length="552" mass="62143">MRRVFKGIVNVNGIRPSLRVVRSTHNFAKTSITSGYQAGPKSRRYDIKKASVATGATAFTALLSYFLFDQSEGDISASELRKHNTVHDCWIALNGEVYDVTAFLQMHPGGVARLMEVAGGDATEKFYQIHSDSVFEKMKNNFIYIGKLKGSIDKTYTDEELRIIEMKQKIPPLSTLFSLSDFENVAKHVLPKSTFMYYATGSSDEFSIRENHYAYGRVFFKPKMMQDRTGDLDLSTEFLGTKVDLPFYITAFAGSKLAHPLGEMNLQAASYAANVMHMVPKMNSYSIDEFFEVVPDDQNHWYQYHFDTQEEIDNIEQLVKKVEKMPSVKGFFFNVDLDDIGNREKDSRQRAAETVEPDVLNKLVPADFGEHPYMSWKIIDRILATTDLPVGLKGVQRGEDVVIAAEKGIKAVVLSNHGGRQLDFSRPPLEVLAEARAMLKEKNLEDSIEIYIDGGVRRGSDIIKALCLGAKGVGLGRPFLYAMAGYGEEGVSKLVSILQLEIQNNMRLLGVRKIDDLNESFIDCKNLTLRNPKAGDSLYDEAYQPLIFQEFK</sequence>
<dbReference type="InterPro" id="IPR037396">
    <property type="entry name" value="FMN_HAD"/>
</dbReference>
<dbReference type="Gene3D" id="3.20.20.70">
    <property type="entry name" value="Aldolase class I"/>
    <property type="match status" value="1"/>
</dbReference>
<dbReference type="InterPro" id="IPR000262">
    <property type="entry name" value="FMN-dep_DH"/>
</dbReference>
<dbReference type="AlphaFoldDB" id="G8ZSK9"/>
<dbReference type="EMBL" id="HE616745">
    <property type="protein sequence ID" value="CCE91603.1"/>
    <property type="molecule type" value="Genomic_DNA"/>
</dbReference>
<comment type="cofactor">
    <cofactor evidence="1">
        <name>FMN</name>
        <dbReference type="ChEBI" id="CHEBI:58210"/>
    </cofactor>
</comment>
<dbReference type="eggNOG" id="KOG0538">
    <property type="taxonomic scope" value="Eukaryota"/>
</dbReference>
<evidence type="ECO:0000313" key="8">
    <source>
        <dbReference type="EMBL" id="CCE91603.1"/>
    </source>
</evidence>
<dbReference type="PRINTS" id="PR00363">
    <property type="entry name" value="CYTOCHROMEB5"/>
</dbReference>
<dbReference type="GO" id="GO:0046872">
    <property type="term" value="F:metal ion binding"/>
    <property type="evidence" value="ECO:0007669"/>
    <property type="project" value="UniProtKB-KW"/>
</dbReference>
<keyword evidence="9" id="KW-1185">Reference proteome</keyword>
<evidence type="ECO:0000256" key="4">
    <source>
        <dbReference type="ARBA" id="ARBA00023002"/>
    </source>
</evidence>